<dbReference type="Pfam" id="PF01037">
    <property type="entry name" value="AsnC_trans_reg"/>
    <property type="match status" value="1"/>
</dbReference>
<dbReference type="PANTHER" id="PTHR30154">
    <property type="entry name" value="LEUCINE-RESPONSIVE REGULATORY PROTEIN"/>
    <property type="match status" value="1"/>
</dbReference>
<comment type="caution">
    <text evidence="5">The sequence shown here is derived from an EMBL/GenBank/DDBJ whole genome shotgun (WGS) entry which is preliminary data.</text>
</comment>
<evidence type="ECO:0000313" key="5">
    <source>
        <dbReference type="EMBL" id="MBB4175785.1"/>
    </source>
</evidence>
<dbReference type="InterPro" id="IPR000485">
    <property type="entry name" value="AsnC-type_HTH_dom"/>
</dbReference>
<dbReference type="InterPro" id="IPR019887">
    <property type="entry name" value="Tscrpt_reg_AsnC/Lrp_C"/>
</dbReference>
<evidence type="ECO:0000256" key="3">
    <source>
        <dbReference type="ARBA" id="ARBA00023163"/>
    </source>
</evidence>
<keyword evidence="6" id="KW-1185">Reference proteome</keyword>
<dbReference type="RefSeq" id="WP_025054121.1">
    <property type="nucleotide sequence ID" value="NZ_JACIFU010000005.1"/>
</dbReference>
<dbReference type="EMBL" id="JACIFU010000005">
    <property type="protein sequence ID" value="MBB4175785.1"/>
    <property type="molecule type" value="Genomic_DNA"/>
</dbReference>
<dbReference type="InterPro" id="IPR019888">
    <property type="entry name" value="Tscrpt_reg_AsnC-like"/>
</dbReference>
<dbReference type="SMART" id="SM00344">
    <property type="entry name" value="HTH_ASNC"/>
    <property type="match status" value="1"/>
</dbReference>
<name>A0A7W6MB38_9RHOB</name>
<dbReference type="GO" id="GO:0043200">
    <property type="term" value="P:response to amino acid"/>
    <property type="evidence" value="ECO:0007669"/>
    <property type="project" value="TreeGrafter"/>
</dbReference>
<dbReference type="SUPFAM" id="SSF46785">
    <property type="entry name" value="Winged helix' DNA-binding domain"/>
    <property type="match status" value="1"/>
</dbReference>
<dbReference type="InterPro" id="IPR011008">
    <property type="entry name" value="Dimeric_a/b-barrel"/>
</dbReference>
<reference evidence="5 6" key="1">
    <citation type="submission" date="2020-08" db="EMBL/GenBank/DDBJ databases">
        <title>Genomic Encyclopedia of Type Strains, Phase IV (KMG-IV): sequencing the most valuable type-strain genomes for metagenomic binning, comparative biology and taxonomic classification.</title>
        <authorList>
            <person name="Goeker M."/>
        </authorList>
    </citation>
    <scope>NUCLEOTIDE SEQUENCE [LARGE SCALE GENOMIC DNA]</scope>
    <source>
        <strain evidence="5 6">DSM 101015</strain>
    </source>
</reference>
<evidence type="ECO:0000313" key="6">
    <source>
        <dbReference type="Proteomes" id="UP000565745"/>
    </source>
</evidence>
<dbReference type="SUPFAM" id="SSF54909">
    <property type="entry name" value="Dimeric alpha+beta barrel"/>
    <property type="match status" value="1"/>
</dbReference>
<organism evidence="5 6">
    <name type="scientific">Sulfitobacter noctilucicola</name>
    <dbReference type="NCBI Taxonomy" id="1342301"/>
    <lineage>
        <taxon>Bacteria</taxon>
        <taxon>Pseudomonadati</taxon>
        <taxon>Pseudomonadota</taxon>
        <taxon>Alphaproteobacteria</taxon>
        <taxon>Rhodobacterales</taxon>
        <taxon>Roseobacteraceae</taxon>
        <taxon>Sulfitobacter</taxon>
    </lineage>
</organism>
<evidence type="ECO:0000259" key="4">
    <source>
        <dbReference type="PROSITE" id="PS50956"/>
    </source>
</evidence>
<feature type="domain" description="HTH asnC-type" evidence="4">
    <location>
        <begin position="1"/>
        <end position="67"/>
    </location>
</feature>
<sequence length="141" mass="15803">MDDLDMRIVAALRHDARMPLSELAATLKTSRTTVRARLQRLQNSGEIAGFSVLTRADVMRDPVRGLMMIGIEGRGADRITRQLSGYPEVRAVHSTNGRWDIIVEIGAETLERFDDVLTRIRRLDGITSSETNLLLKTSKAR</sequence>
<keyword evidence="3" id="KW-0804">Transcription</keyword>
<evidence type="ECO:0000256" key="2">
    <source>
        <dbReference type="ARBA" id="ARBA00023125"/>
    </source>
</evidence>
<keyword evidence="1" id="KW-0805">Transcription regulation</keyword>
<dbReference type="GO" id="GO:0005829">
    <property type="term" value="C:cytosol"/>
    <property type="evidence" value="ECO:0007669"/>
    <property type="project" value="TreeGrafter"/>
</dbReference>
<dbReference type="PROSITE" id="PS50956">
    <property type="entry name" value="HTH_ASNC_2"/>
    <property type="match status" value="1"/>
</dbReference>
<dbReference type="OrthoDB" id="9809462at2"/>
<keyword evidence="2 5" id="KW-0238">DNA-binding</keyword>
<dbReference type="AlphaFoldDB" id="A0A7W6MB38"/>
<dbReference type="InterPro" id="IPR036390">
    <property type="entry name" value="WH_DNA-bd_sf"/>
</dbReference>
<gene>
    <name evidence="5" type="ORF">GGR93_003588</name>
</gene>
<accession>A0A7W6MB38</accession>
<dbReference type="Pfam" id="PF13404">
    <property type="entry name" value="HTH_AsnC-type"/>
    <property type="match status" value="1"/>
</dbReference>
<proteinExistence type="predicted"/>
<dbReference type="PANTHER" id="PTHR30154:SF34">
    <property type="entry name" value="TRANSCRIPTIONAL REGULATOR AZLB"/>
    <property type="match status" value="1"/>
</dbReference>
<dbReference type="Gene3D" id="3.30.70.920">
    <property type="match status" value="1"/>
</dbReference>
<dbReference type="InterPro" id="IPR036388">
    <property type="entry name" value="WH-like_DNA-bd_sf"/>
</dbReference>
<dbReference type="PRINTS" id="PR00033">
    <property type="entry name" value="HTHASNC"/>
</dbReference>
<protein>
    <submittedName>
        <fullName evidence="5">DNA-binding Lrp family transcriptional regulator</fullName>
    </submittedName>
</protein>
<evidence type="ECO:0000256" key="1">
    <source>
        <dbReference type="ARBA" id="ARBA00023015"/>
    </source>
</evidence>
<dbReference type="Proteomes" id="UP000565745">
    <property type="component" value="Unassembled WGS sequence"/>
</dbReference>
<dbReference type="GO" id="GO:0043565">
    <property type="term" value="F:sequence-specific DNA binding"/>
    <property type="evidence" value="ECO:0007669"/>
    <property type="project" value="InterPro"/>
</dbReference>
<dbReference type="Gene3D" id="1.10.10.10">
    <property type="entry name" value="Winged helix-like DNA-binding domain superfamily/Winged helix DNA-binding domain"/>
    <property type="match status" value="1"/>
</dbReference>